<keyword evidence="3" id="KW-1185">Reference proteome</keyword>
<accession>A0A1L0BSZ1</accession>
<evidence type="ECO:0000313" key="2">
    <source>
        <dbReference type="EMBL" id="SGZ54473.1"/>
    </source>
</evidence>
<name>A0A1L0BSZ1_9ASCO</name>
<proteinExistence type="predicted"/>
<evidence type="ECO:0000256" key="1">
    <source>
        <dbReference type="SAM" id="MobiDB-lite"/>
    </source>
</evidence>
<feature type="region of interest" description="Disordered" evidence="1">
    <location>
        <begin position="41"/>
        <end position="72"/>
    </location>
</feature>
<reference evidence="2 3" key="1">
    <citation type="submission" date="2016-10" db="EMBL/GenBank/DDBJ databases">
        <authorList>
            <person name="de Groot N.N."/>
        </authorList>
    </citation>
    <scope>NUCLEOTIDE SEQUENCE [LARGE SCALE GENOMIC DNA]</scope>
    <source>
        <strain evidence="2 3">CBS 141442</strain>
    </source>
</reference>
<protein>
    <submittedName>
        <fullName evidence="2">CIC11C00000000561</fullName>
    </submittedName>
</protein>
<dbReference type="PANTHER" id="PTHR47657">
    <property type="entry name" value="STEROL REGULATORY ELEMENT-BINDING PROTEIN ECM22"/>
    <property type="match status" value="1"/>
</dbReference>
<dbReference type="InterPro" id="IPR052400">
    <property type="entry name" value="Zn2-C6_fungal_TF"/>
</dbReference>
<dbReference type="OrthoDB" id="416217at2759"/>
<evidence type="ECO:0000313" key="3">
    <source>
        <dbReference type="Proteomes" id="UP000182334"/>
    </source>
</evidence>
<dbReference type="Proteomes" id="UP000182334">
    <property type="component" value="Chromosome IV"/>
</dbReference>
<organism evidence="2 3">
    <name type="scientific">Sungouiella intermedia</name>
    <dbReference type="NCBI Taxonomy" id="45354"/>
    <lineage>
        <taxon>Eukaryota</taxon>
        <taxon>Fungi</taxon>
        <taxon>Dikarya</taxon>
        <taxon>Ascomycota</taxon>
        <taxon>Saccharomycotina</taxon>
        <taxon>Pichiomycetes</taxon>
        <taxon>Metschnikowiaceae</taxon>
        <taxon>Sungouiella</taxon>
    </lineage>
</organism>
<dbReference type="STRING" id="45354.A0A1L0BSZ1"/>
<dbReference type="PANTHER" id="PTHR47657:SF7">
    <property type="entry name" value="STEROL REGULATORY ELEMENT-BINDING PROTEIN ECM22"/>
    <property type="match status" value="1"/>
</dbReference>
<gene>
    <name evidence="2" type="ORF">SAMEA4029010_CIC11G00000000561</name>
</gene>
<sequence length="746" mass="86741">MEDLPSCHNCRTHRVHCDYLDYTPQQIEELKRAQLAQMADRELAGADSRAPSEGTSTANASSVIDRTSDGSDGDMDAHMGALELQKRSQLELDPVGLQHFPEDDAKPDLMELDTTADYEVEPLHPYHLQRQQLQYLQHLQHLQYLEHLEHLSLLPPLVPSLESPSLEHQYLHFERTDFPFDLTYSENNDHSNSVKRRDALQGTITQSFNNVLDNGELELILPGYSMDYPVHEGQIEQPPSGTNNSSSLLRDVLLIGGMENEITIQNPKALPNAQRLLPKFFVQTHEERNYEDFFTKKVNDMGVKVAQGRASLPEIRQLFQIWLSYFIYRAFALELMFLCLLNLTTNYMITSVYQSNSKTGFRLLVHLIEHYAITIKKLLALLNDNASPELTSSISYILSLMSIYDPEATAYSTKCFRDGMFSVLTHTLHQTQIPSLSLVPIHLQLMTNIAKSVYLPAYNTSFLDEYQEMLGSFGMLLLDIKARSINNHETWSFVKEEYDQLSRFCNEALENYIPHVNDSLHNLESQEDLFFRIFRKWARHQSARLLMVNKRSDPIEKVLYLFSRLFRKALYAVMPQMRFFYLRDLDSPLFLEVFPSHEDSEIFSELDLTENLFVDVEVYNLLKARLKKLAAYAIRVLTFLKLRMSILYQNLMYNEDVRTYYCIDNVVSWRRTITDIQHTRKEFNDRIGVREYPICAFNNGYIMPHHFPQINKPEIPERDRIPYHLNVDLLKLTPNGFLKEDSYPAL</sequence>
<dbReference type="EMBL" id="LT635759">
    <property type="protein sequence ID" value="SGZ54473.1"/>
    <property type="molecule type" value="Genomic_DNA"/>
</dbReference>
<dbReference type="GO" id="GO:0000981">
    <property type="term" value="F:DNA-binding transcription factor activity, RNA polymerase II-specific"/>
    <property type="evidence" value="ECO:0007669"/>
    <property type="project" value="TreeGrafter"/>
</dbReference>
<feature type="compositionally biased region" description="Polar residues" evidence="1">
    <location>
        <begin position="53"/>
        <end position="65"/>
    </location>
</feature>
<dbReference type="AlphaFoldDB" id="A0A1L0BSZ1"/>